<evidence type="ECO:0000256" key="6">
    <source>
        <dbReference type="ARBA" id="ARBA00022525"/>
    </source>
</evidence>
<evidence type="ECO:0000256" key="13">
    <source>
        <dbReference type="ARBA" id="ARBA00022833"/>
    </source>
</evidence>
<gene>
    <name evidence="22" type="ORF">NZD88_17640</name>
</gene>
<evidence type="ECO:0000256" key="8">
    <source>
        <dbReference type="ARBA" id="ARBA00022670"/>
    </source>
</evidence>
<evidence type="ECO:0000256" key="15">
    <source>
        <dbReference type="ARBA" id="ARBA00023049"/>
    </source>
</evidence>
<keyword evidence="10" id="KW-0732">Signal</keyword>
<evidence type="ECO:0000256" key="19">
    <source>
        <dbReference type="ARBA" id="ARBA00025833"/>
    </source>
</evidence>
<accession>A0ABT2IL41</accession>
<proteinExistence type="predicted"/>
<dbReference type="EMBL" id="JANZQH010000009">
    <property type="protein sequence ID" value="MCT2409376.1"/>
    <property type="molecule type" value="Genomic_DNA"/>
</dbReference>
<keyword evidence="6" id="KW-0964">Secreted</keyword>
<dbReference type="SUPFAM" id="SSF53187">
    <property type="entry name" value="Zn-dependent exopeptidases"/>
    <property type="match status" value="1"/>
</dbReference>
<evidence type="ECO:0000256" key="14">
    <source>
        <dbReference type="ARBA" id="ARBA00023034"/>
    </source>
</evidence>
<comment type="subunit">
    <text evidence="19">Homodimer. The monomeric form is inactive while the homodimer is active.</text>
</comment>
<dbReference type="Gene3D" id="3.50.30.30">
    <property type="match status" value="1"/>
</dbReference>
<keyword evidence="7" id="KW-0121">Carboxypeptidase</keyword>
<evidence type="ECO:0000256" key="3">
    <source>
        <dbReference type="ARBA" id="ARBA00004555"/>
    </source>
</evidence>
<keyword evidence="11" id="KW-0378">Hydrolase</keyword>
<sequence length="452" mass="50255">MKKIIGTSLFFLGMAVFGQSKEDSIQFSKISTEILNNGKSYTELRDLSKNIGHRLSGSEAYEKAVKWAEQKLRDAGADKVWLQEVMVPVWTRGKESLQIKTADGKWKNLKMLSLGNSEGTNGKDVSGEIIIVKSMEEYDKLSADQVKDKIVFFNYPFSQSFVETFRGYSDAAKYRVTAASLTAKKGGKFAIVRSLSSAFDDVPHTGAMRYEDKILKIPAIAIGSTTADELEALLKTQKVTAKLNSNCGMKDEKLSHSVIGEITGKKDQSVIVVGGHLDSWDVGEGAHDDGAGIVQSIEVLRTFKKLGLKNNHTIRVVCFANEENGVKGGIQYGKTAKEKNEKHLFAIESDAGGFAPRGIALEMDEEKRKQIKSWTGLFLPYGVYNFEGKYSGTDIYPLHDMGVPTAELVPDSQRYFDIHHTEEDTFEKVNRRELLLGATAMTQIIYMIDKNW</sequence>
<evidence type="ECO:0000256" key="4">
    <source>
        <dbReference type="ARBA" id="ARBA00004613"/>
    </source>
</evidence>
<comment type="subcellular location">
    <subcellularLocation>
        <location evidence="1">Endoplasmic reticulum</location>
    </subcellularLocation>
    <subcellularLocation>
        <location evidence="3">Golgi apparatus</location>
    </subcellularLocation>
    <subcellularLocation>
        <location evidence="2">Lysosome</location>
    </subcellularLocation>
    <subcellularLocation>
        <location evidence="4">Secreted</location>
    </subcellularLocation>
</comment>
<keyword evidence="16" id="KW-0865">Zymogen</keyword>
<protein>
    <recommendedName>
        <fullName evidence="5">Carboxypeptidase Q</fullName>
    </recommendedName>
    <alternativeName>
        <fullName evidence="20">Plasma glutamate carboxypeptidase</fullName>
    </alternativeName>
</protein>
<feature type="domain" description="Peptidase M28" evidence="21">
    <location>
        <begin position="258"/>
        <end position="434"/>
    </location>
</feature>
<dbReference type="InterPro" id="IPR039866">
    <property type="entry name" value="CPQ"/>
</dbReference>
<evidence type="ECO:0000256" key="20">
    <source>
        <dbReference type="ARBA" id="ARBA00033328"/>
    </source>
</evidence>
<evidence type="ECO:0000256" key="1">
    <source>
        <dbReference type="ARBA" id="ARBA00004240"/>
    </source>
</evidence>
<dbReference type="PANTHER" id="PTHR12053:SF3">
    <property type="entry name" value="CARBOXYPEPTIDASE Q"/>
    <property type="match status" value="1"/>
</dbReference>
<evidence type="ECO:0000256" key="7">
    <source>
        <dbReference type="ARBA" id="ARBA00022645"/>
    </source>
</evidence>
<keyword evidence="13" id="KW-0862">Zinc</keyword>
<keyword evidence="14" id="KW-0333">Golgi apparatus</keyword>
<reference evidence="22" key="1">
    <citation type="submission" date="2022-08" db="EMBL/GenBank/DDBJ databases">
        <title>Chryseobacterium antibioticum,isolated from the rhizosphere soil of Pyrola in Tibet.</title>
        <authorList>
            <person name="Kan Y."/>
        </authorList>
    </citation>
    <scope>NUCLEOTIDE SEQUENCE</scope>
    <source>
        <strain evidence="22">Pc2-12</strain>
    </source>
</reference>
<name>A0ABT2IL41_9FLAO</name>
<keyword evidence="8" id="KW-0645">Protease</keyword>
<evidence type="ECO:0000256" key="10">
    <source>
        <dbReference type="ARBA" id="ARBA00022729"/>
    </source>
</evidence>
<evidence type="ECO:0000259" key="21">
    <source>
        <dbReference type="Pfam" id="PF04389"/>
    </source>
</evidence>
<evidence type="ECO:0000256" key="18">
    <source>
        <dbReference type="ARBA" id="ARBA00023228"/>
    </source>
</evidence>
<evidence type="ECO:0000256" key="17">
    <source>
        <dbReference type="ARBA" id="ARBA00023180"/>
    </source>
</evidence>
<evidence type="ECO:0000256" key="11">
    <source>
        <dbReference type="ARBA" id="ARBA00022801"/>
    </source>
</evidence>
<evidence type="ECO:0000256" key="12">
    <source>
        <dbReference type="ARBA" id="ARBA00022824"/>
    </source>
</evidence>
<evidence type="ECO:0000313" key="23">
    <source>
        <dbReference type="Proteomes" id="UP001142057"/>
    </source>
</evidence>
<keyword evidence="15" id="KW-0482">Metalloprotease</keyword>
<evidence type="ECO:0000256" key="16">
    <source>
        <dbReference type="ARBA" id="ARBA00023145"/>
    </source>
</evidence>
<dbReference type="Pfam" id="PF04389">
    <property type="entry name" value="Peptidase_M28"/>
    <property type="match status" value="1"/>
</dbReference>
<keyword evidence="23" id="KW-1185">Reference proteome</keyword>
<keyword evidence="17" id="KW-0325">Glycoprotein</keyword>
<dbReference type="InterPro" id="IPR007484">
    <property type="entry name" value="Peptidase_M28"/>
</dbReference>
<comment type="caution">
    <text evidence="22">The sequence shown here is derived from an EMBL/GenBank/DDBJ whole genome shotgun (WGS) entry which is preliminary data.</text>
</comment>
<dbReference type="Gene3D" id="3.40.630.10">
    <property type="entry name" value="Zn peptidases"/>
    <property type="match status" value="1"/>
</dbReference>
<dbReference type="Proteomes" id="UP001142057">
    <property type="component" value="Unassembled WGS sequence"/>
</dbReference>
<keyword evidence="18" id="KW-0458">Lysosome</keyword>
<dbReference type="RefSeq" id="WP_259830892.1">
    <property type="nucleotide sequence ID" value="NZ_JANZQH010000009.1"/>
</dbReference>
<organism evidence="22 23">
    <name type="scientific">Chryseobacterium pyrolae</name>
    <dbReference type="NCBI Taxonomy" id="2987481"/>
    <lineage>
        <taxon>Bacteria</taxon>
        <taxon>Pseudomonadati</taxon>
        <taxon>Bacteroidota</taxon>
        <taxon>Flavobacteriia</taxon>
        <taxon>Flavobacteriales</taxon>
        <taxon>Weeksellaceae</taxon>
        <taxon>Chryseobacterium group</taxon>
        <taxon>Chryseobacterium</taxon>
    </lineage>
</organism>
<keyword evidence="12" id="KW-0256">Endoplasmic reticulum</keyword>
<keyword evidence="9" id="KW-0479">Metal-binding</keyword>
<evidence type="ECO:0000256" key="2">
    <source>
        <dbReference type="ARBA" id="ARBA00004371"/>
    </source>
</evidence>
<evidence type="ECO:0000256" key="5">
    <source>
        <dbReference type="ARBA" id="ARBA00014116"/>
    </source>
</evidence>
<evidence type="ECO:0000256" key="9">
    <source>
        <dbReference type="ARBA" id="ARBA00022723"/>
    </source>
</evidence>
<evidence type="ECO:0000313" key="22">
    <source>
        <dbReference type="EMBL" id="MCT2409376.1"/>
    </source>
</evidence>
<dbReference type="PANTHER" id="PTHR12053">
    <property type="entry name" value="PROTEASE FAMILY M28 PLASMA GLUTAMATE CARBOXYPEPTIDASE-RELATED"/>
    <property type="match status" value="1"/>
</dbReference>